<proteinExistence type="predicted"/>
<organism evidence="3">
    <name type="scientific">bioreactor metagenome</name>
    <dbReference type="NCBI Taxonomy" id="1076179"/>
    <lineage>
        <taxon>unclassified sequences</taxon>
        <taxon>metagenomes</taxon>
        <taxon>ecological metagenomes</taxon>
    </lineage>
</organism>
<gene>
    <name evidence="3" type="ORF">SDC9_159452</name>
</gene>
<name>A0A645FDU9_9ZZZZ</name>
<evidence type="ECO:0000256" key="1">
    <source>
        <dbReference type="ARBA" id="ARBA00022679"/>
    </source>
</evidence>
<dbReference type="InterPro" id="IPR003501">
    <property type="entry name" value="PTS_EIIB_2/3"/>
</dbReference>
<dbReference type="EMBL" id="VSSQ01058432">
    <property type="protein sequence ID" value="MPN12140.1"/>
    <property type="molecule type" value="Genomic_DNA"/>
</dbReference>
<dbReference type="Pfam" id="PF02302">
    <property type="entry name" value="PTS_IIB"/>
    <property type="match status" value="1"/>
</dbReference>
<dbReference type="GO" id="GO:0008982">
    <property type="term" value="F:protein-N(PI)-phosphohistidine-sugar phosphotransferase activity"/>
    <property type="evidence" value="ECO:0007669"/>
    <property type="project" value="InterPro"/>
</dbReference>
<dbReference type="SUPFAM" id="SSF52794">
    <property type="entry name" value="PTS system IIB component-like"/>
    <property type="match status" value="1"/>
</dbReference>
<dbReference type="InterPro" id="IPR036095">
    <property type="entry name" value="PTS_EIIB-like_sf"/>
</dbReference>
<sequence length="96" mass="10557">MEKIKIQTVCGFGCGSSLFLRMKIEGILKANGVDATVFCGDVGTCLTNECDAIFISEELSERIKDRASVPVFAVKNFMNTAEVTEKVLSFIQDKQQ</sequence>
<accession>A0A645FDU9</accession>
<dbReference type="PROSITE" id="PS51099">
    <property type="entry name" value="PTS_EIIB_TYPE_2"/>
    <property type="match status" value="1"/>
</dbReference>
<feature type="domain" description="PTS EIIB type-2" evidence="2">
    <location>
        <begin position="4"/>
        <end position="95"/>
    </location>
</feature>
<dbReference type="InterPro" id="IPR013011">
    <property type="entry name" value="PTS_EIIB_2"/>
</dbReference>
<protein>
    <recommendedName>
        <fullName evidence="2">PTS EIIB type-2 domain-containing protein</fullName>
    </recommendedName>
</protein>
<keyword evidence="1" id="KW-0808">Transferase</keyword>
<comment type="caution">
    <text evidence="3">The sequence shown here is derived from an EMBL/GenBank/DDBJ whole genome shotgun (WGS) entry which is preliminary data.</text>
</comment>
<dbReference type="GO" id="GO:0009401">
    <property type="term" value="P:phosphoenolpyruvate-dependent sugar phosphotransferase system"/>
    <property type="evidence" value="ECO:0007669"/>
    <property type="project" value="InterPro"/>
</dbReference>
<evidence type="ECO:0000313" key="3">
    <source>
        <dbReference type="EMBL" id="MPN12140.1"/>
    </source>
</evidence>
<reference evidence="3" key="1">
    <citation type="submission" date="2019-08" db="EMBL/GenBank/DDBJ databases">
        <authorList>
            <person name="Kucharzyk K."/>
            <person name="Murdoch R.W."/>
            <person name="Higgins S."/>
            <person name="Loffler F."/>
        </authorList>
    </citation>
    <scope>NUCLEOTIDE SEQUENCE</scope>
</reference>
<dbReference type="AlphaFoldDB" id="A0A645FDU9"/>
<dbReference type="CDD" id="cd05563">
    <property type="entry name" value="PTS_IIB_ascorbate"/>
    <property type="match status" value="1"/>
</dbReference>
<dbReference type="Gene3D" id="3.40.50.2300">
    <property type="match status" value="1"/>
</dbReference>
<evidence type="ECO:0000259" key="2">
    <source>
        <dbReference type="PROSITE" id="PS51099"/>
    </source>
</evidence>